<evidence type="ECO:0000313" key="2">
    <source>
        <dbReference type="Proteomes" id="UP000269945"/>
    </source>
</evidence>
<reference evidence="1 2" key="1">
    <citation type="submission" date="2018-10" db="EMBL/GenBank/DDBJ databases">
        <authorList>
            <person name="Ekblom R."/>
            <person name="Jareborg N."/>
        </authorList>
    </citation>
    <scope>NUCLEOTIDE SEQUENCE [LARGE SCALE GENOMIC DNA]</scope>
    <source>
        <tissue evidence="1">Muscle</tissue>
    </source>
</reference>
<name>A0A9X9Q3V8_GULGU</name>
<comment type="caution">
    <text evidence="1">The sequence shown here is derived from an EMBL/GenBank/DDBJ whole genome shotgun (WGS) entry which is preliminary data.</text>
</comment>
<gene>
    <name evidence="1" type="ORF">BN2614_LOCUS1</name>
</gene>
<accession>A0A9X9Q3V8</accession>
<dbReference type="EMBL" id="CYRY02031470">
    <property type="protein sequence ID" value="VCX05471.1"/>
    <property type="molecule type" value="Genomic_DNA"/>
</dbReference>
<proteinExistence type="predicted"/>
<organism evidence="1 2">
    <name type="scientific">Gulo gulo</name>
    <name type="common">Wolverine</name>
    <name type="synonym">Gluton</name>
    <dbReference type="NCBI Taxonomy" id="48420"/>
    <lineage>
        <taxon>Eukaryota</taxon>
        <taxon>Metazoa</taxon>
        <taxon>Chordata</taxon>
        <taxon>Craniata</taxon>
        <taxon>Vertebrata</taxon>
        <taxon>Euteleostomi</taxon>
        <taxon>Mammalia</taxon>
        <taxon>Eutheria</taxon>
        <taxon>Laurasiatheria</taxon>
        <taxon>Carnivora</taxon>
        <taxon>Caniformia</taxon>
        <taxon>Musteloidea</taxon>
        <taxon>Mustelidae</taxon>
        <taxon>Guloninae</taxon>
        <taxon>Gulo</taxon>
    </lineage>
</organism>
<dbReference type="Proteomes" id="UP000269945">
    <property type="component" value="Unassembled WGS sequence"/>
</dbReference>
<sequence>MAGLILVLGLSKPARQVLQWQDEGADNFHNFRQREHWRETMESRR</sequence>
<dbReference type="AlphaFoldDB" id="A0A9X9Q3V8"/>
<evidence type="ECO:0000313" key="1">
    <source>
        <dbReference type="EMBL" id="VCX05471.1"/>
    </source>
</evidence>
<keyword evidence="2" id="KW-1185">Reference proteome</keyword>
<protein>
    <submittedName>
        <fullName evidence="1">Uncharacterized protein</fullName>
    </submittedName>
</protein>